<comment type="subunit">
    <text evidence="5">Interacts with translational regulator CsrA and flagellin(s).</text>
</comment>
<keyword evidence="3 5" id="KW-0810">Translation regulation</keyword>
<keyword evidence="2 5" id="KW-1005">Bacterial flagellum biogenesis</keyword>
<reference evidence="6 7" key="1">
    <citation type="journal article" date="2019" name="Front. Microbiol.">
        <title>Thermoanaerosceptrum fracticalcis gen. nov. sp. nov., a Novel Fumarate-Fermenting Microorganism From a Deep Fractured Carbonate Aquifer of the US Great Basin.</title>
        <authorList>
            <person name="Hamilton-Brehm S.D."/>
            <person name="Stewart L.E."/>
            <person name="Zavarin M."/>
            <person name="Caldwell M."/>
            <person name="Lawson P.A."/>
            <person name="Onstott T.C."/>
            <person name="Grzymski J."/>
            <person name="Neveux I."/>
            <person name="Lollar B.S."/>
            <person name="Russell C.E."/>
            <person name="Moser D.P."/>
        </authorList>
    </citation>
    <scope>NUCLEOTIDE SEQUENCE [LARGE SCALE GENOMIC DNA]</scope>
    <source>
        <strain evidence="6 7">DRI-13</strain>
    </source>
</reference>
<dbReference type="PANTHER" id="PTHR39190:SF1">
    <property type="entry name" value="FLAGELLAR ASSEMBLY FACTOR FLIW"/>
    <property type="match status" value="1"/>
</dbReference>
<dbReference type="AlphaFoldDB" id="A0A7G6E4A6"/>
<dbReference type="GO" id="GO:0006417">
    <property type="term" value="P:regulation of translation"/>
    <property type="evidence" value="ECO:0007669"/>
    <property type="project" value="UniProtKB-KW"/>
</dbReference>
<protein>
    <recommendedName>
        <fullName evidence="5">Flagellar assembly factor FliW</fullName>
    </recommendedName>
</protein>
<dbReference type="Proteomes" id="UP000515847">
    <property type="component" value="Chromosome"/>
</dbReference>
<evidence type="ECO:0000256" key="4">
    <source>
        <dbReference type="ARBA" id="ARBA00023186"/>
    </source>
</evidence>
<keyword evidence="1 5" id="KW-0963">Cytoplasm</keyword>
<dbReference type="Pfam" id="PF02623">
    <property type="entry name" value="FliW"/>
    <property type="match status" value="1"/>
</dbReference>
<keyword evidence="6" id="KW-0969">Cilium</keyword>
<dbReference type="InterPro" id="IPR003775">
    <property type="entry name" value="Flagellar_assembly_factor_FliW"/>
</dbReference>
<keyword evidence="7" id="KW-1185">Reference proteome</keyword>
<dbReference type="GO" id="GO:0005737">
    <property type="term" value="C:cytoplasm"/>
    <property type="evidence" value="ECO:0007669"/>
    <property type="project" value="UniProtKB-SubCell"/>
</dbReference>
<keyword evidence="6" id="KW-0966">Cell projection</keyword>
<evidence type="ECO:0000256" key="1">
    <source>
        <dbReference type="ARBA" id="ARBA00022490"/>
    </source>
</evidence>
<dbReference type="EMBL" id="CP045798">
    <property type="protein sequence ID" value="QNB46910.1"/>
    <property type="molecule type" value="Genomic_DNA"/>
</dbReference>
<dbReference type="NCBIfam" id="NF009793">
    <property type="entry name" value="PRK13285.1-1"/>
    <property type="match status" value="1"/>
</dbReference>
<dbReference type="OrthoDB" id="9801235at2"/>
<dbReference type="InterPro" id="IPR024046">
    <property type="entry name" value="Flagellar_assmbl_FliW_dom_sf"/>
</dbReference>
<comment type="subcellular location">
    <subcellularLocation>
        <location evidence="5">Cytoplasm</location>
    </subcellularLocation>
</comment>
<dbReference type="SUPFAM" id="SSF141457">
    <property type="entry name" value="BH3618-like"/>
    <property type="match status" value="1"/>
</dbReference>
<dbReference type="RefSeq" id="WP_034420351.1">
    <property type="nucleotide sequence ID" value="NZ_CP045798.1"/>
</dbReference>
<name>A0A7G6E4A6_THEFR</name>
<evidence type="ECO:0000256" key="2">
    <source>
        <dbReference type="ARBA" id="ARBA00022795"/>
    </source>
</evidence>
<evidence type="ECO:0000256" key="5">
    <source>
        <dbReference type="HAMAP-Rule" id="MF_01185"/>
    </source>
</evidence>
<sequence length="157" mass="17824">MKLQTKHFGEIEVVGDKVITFPHGIIAFEDKKRFVLIDSEDKKLPLSWLQSIDDPSLAFVVMNPFVFKKDYEFDIPQDAVAELAINKHNDVHILVILVIPEDITKMTANLLAPLVINIENRKGKQVILDDTRYATKHLIMEELRKSTRGGIKDAGSD</sequence>
<accession>A0A7G6E4A6</accession>
<dbReference type="HAMAP" id="MF_01185">
    <property type="entry name" value="FliW"/>
    <property type="match status" value="1"/>
</dbReference>
<comment type="similarity">
    <text evidence="5">Belongs to the FliW family.</text>
</comment>
<evidence type="ECO:0000313" key="6">
    <source>
        <dbReference type="EMBL" id="QNB46910.1"/>
    </source>
</evidence>
<dbReference type="KEGG" id="tfr:BR63_11670"/>
<keyword evidence="4 5" id="KW-0143">Chaperone</keyword>
<gene>
    <name evidence="5" type="primary">fliW</name>
    <name evidence="6" type="ORF">BR63_11670</name>
</gene>
<dbReference type="PANTHER" id="PTHR39190">
    <property type="entry name" value="FLAGELLAR ASSEMBLY FACTOR FLIW"/>
    <property type="match status" value="1"/>
</dbReference>
<evidence type="ECO:0000313" key="7">
    <source>
        <dbReference type="Proteomes" id="UP000515847"/>
    </source>
</evidence>
<comment type="function">
    <text evidence="5">Acts as an anti-CsrA protein, binds CsrA and prevents it from repressing translation of its target genes, one of which is flagellin. Binds to flagellin and participates in the assembly of the flagellum.</text>
</comment>
<dbReference type="GO" id="GO:0044780">
    <property type="term" value="P:bacterial-type flagellum assembly"/>
    <property type="evidence" value="ECO:0007669"/>
    <property type="project" value="UniProtKB-UniRule"/>
</dbReference>
<dbReference type="Gene3D" id="2.30.290.10">
    <property type="entry name" value="BH3618-like"/>
    <property type="match status" value="1"/>
</dbReference>
<proteinExistence type="inferred from homology"/>
<evidence type="ECO:0000256" key="3">
    <source>
        <dbReference type="ARBA" id="ARBA00022845"/>
    </source>
</evidence>
<organism evidence="6 7">
    <name type="scientific">Thermanaerosceptrum fracticalcis</name>
    <dbReference type="NCBI Taxonomy" id="1712410"/>
    <lineage>
        <taxon>Bacteria</taxon>
        <taxon>Bacillati</taxon>
        <taxon>Bacillota</taxon>
        <taxon>Clostridia</taxon>
        <taxon>Eubacteriales</taxon>
        <taxon>Peptococcaceae</taxon>
        <taxon>Thermanaerosceptrum</taxon>
    </lineage>
</organism>
<keyword evidence="6" id="KW-0282">Flagellum</keyword>